<keyword evidence="6 11" id="KW-0479">Metal-binding</keyword>
<dbReference type="GO" id="GO:0020037">
    <property type="term" value="F:heme binding"/>
    <property type="evidence" value="ECO:0007669"/>
    <property type="project" value="InterPro"/>
</dbReference>
<feature type="region of interest" description="Disordered" evidence="12">
    <location>
        <begin position="1"/>
        <end position="27"/>
    </location>
</feature>
<keyword evidence="10" id="KW-0413">Isomerase</keyword>
<dbReference type="CDD" id="cd20612">
    <property type="entry name" value="CYP_LDS-like_C"/>
    <property type="match status" value="1"/>
</dbReference>
<evidence type="ECO:0000256" key="11">
    <source>
        <dbReference type="PIRSR" id="PIRSR619791-2"/>
    </source>
</evidence>
<dbReference type="Gene3D" id="1.10.640.10">
    <property type="entry name" value="Haem peroxidase domain superfamily, animal type"/>
    <property type="match status" value="1"/>
</dbReference>
<dbReference type="InterPro" id="IPR034812">
    <property type="entry name" value="Ppo-like_N"/>
</dbReference>
<evidence type="ECO:0000256" key="6">
    <source>
        <dbReference type="ARBA" id="ARBA00022723"/>
    </source>
</evidence>
<gene>
    <name evidence="13" type="ORF">NKR23_g7896</name>
</gene>
<dbReference type="InterPro" id="IPR019791">
    <property type="entry name" value="Haem_peroxidase_animal"/>
</dbReference>
<evidence type="ECO:0000256" key="2">
    <source>
        <dbReference type="ARBA" id="ARBA00011881"/>
    </source>
</evidence>
<organism evidence="13 14">
    <name type="scientific">Pleurostoma richardsiae</name>
    <dbReference type="NCBI Taxonomy" id="41990"/>
    <lineage>
        <taxon>Eukaryota</taxon>
        <taxon>Fungi</taxon>
        <taxon>Dikarya</taxon>
        <taxon>Ascomycota</taxon>
        <taxon>Pezizomycotina</taxon>
        <taxon>Sordariomycetes</taxon>
        <taxon>Sordariomycetidae</taxon>
        <taxon>Calosphaeriales</taxon>
        <taxon>Pleurostomataceae</taxon>
        <taxon>Pleurostoma</taxon>
    </lineage>
</organism>
<dbReference type="InterPro" id="IPR010255">
    <property type="entry name" value="Haem_peroxidase_sf"/>
</dbReference>
<evidence type="ECO:0000256" key="8">
    <source>
        <dbReference type="ARBA" id="ARBA00023002"/>
    </source>
</evidence>
<dbReference type="GO" id="GO:0016705">
    <property type="term" value="F:oxidoreductase activity, acting on paired donors, with incorporation or reduction of molecular oxygen"/>
    <property type="evidence" value="ECO:0007669"/>
    <property type="project" value="InterPro"/>
</dbReference>
<reference evidence="13" key="1">
    <citation type="submission" date="2022-07" db="EMBL/GenBank/DDBJ databases">
        <title>Fungi with potential for degradation of polypropylene.</title>
        <authorList>
            <person name="Gostincar C."/>
        </authorList>
    </citation>
    <scope>NUCLEOTIDE SEQUENCE</scope>
    <source>
        <strain evidence="13">EXF-13308</strain>
    </source>
</reference>
<dbReference type="CDD" id="cd09817">
    <property type="entry name" value="linoleate_diol_synthase_like"/>
    <property type="match status" value="1"/>
</dbReference>
<dbReference type="GO" id="GO:0016853">
    <property type="term" value="F:isomerase activity"/>
    <property type="evidence" value="ECO:0007669"/>
    <property type="project" value="UniProtKB-KW"/>
</dbReference>
<dbReference type="GO" id="GO:0052878">
    <property type="term" value="F:linoleate 8R-lipoxygenase activity"/>
    <property type="evidence" value="ECO:0007669"/>
    <property type="project" value="UniProtKB-EC"/>
</dbReference>
<accession>A0AA38R988</accession>
<keyword evidence="7" id="KW-0223">Dioxygenase</keyword>
<dbReference type="InterPro" id="IPR017972">
    <property type="entry name" value="Cyt_P450_CS"/>
</dbReference>
<feature type="compositionally biased region" description="Polar residues" evidence="12">
    <location>
        <begin position="1"/>
        <end position="10"/>
    </location>
</feature>
<evidence type="ECO:0000256" key="7">
    <source>
        <dbReference type="ARBA" id="ARBA00022964"/>
    </source>
</evidence>
<proteinExistence type="predicted"/>
<dbReference type="InterPro" id="IPR001128">
    <property type="entry name" value="Cyt_P450"/>
</dbReference>
<keyword evidence="5 11" id="KW-0349">Heme</keyword>
<dbReference type="GO" id="GO:0006631">
    <property type="term" value="P:fatty acid metabolic process"/>
    <property type="evidence" value="ECO:0007669"/>
    <property type="project" value="UniProtKB-ARBA"/>
</dbReference>
<dbReference type="EC" id="1.13.11.60" evidence="3"/>
<keyword evidence="4" id="KW-0575">Peroxidase</keyword>
<evidence type="ECO:0000256" key="10">
    <source>
        <dbReference type="ARBA" id="ARBA00023235"/>
    </source>
</evidence>
<dbReference type="InterPro" id="IPR036396">
    <property type="entry name" value="Cyt_P450_sf"/>
</dbReference>
<keyword evidence="8" id="KW-0560">Oxidoreductase</keyword>
<evidence type="ECO:0000256" key="4">
    <source>
        <dbReference type="ARBA" id="ARBA00022559"/>
    </source>
</evidence>
<evidence type="ECO:0000256" key="3">
    <source>
        <dbReference type="ARBA" id="ARBA00013239"/>
    </source>
</evidence>
<dbReference type="PANTHER" id="PTHR11903:SF37">
    <property type="entry name" value="PSI-PRODUCING OXYGENASE A"/>
    <property type="match status" value="1"/>
</dbReference>
<evidence type="ECO:0000256" key="1">
    <source>
        <dbReference type="ARBA" id="ARBA00000699"/>
    </source>
</evidence>
<dbReference type="GO" id="GO:0005506">
    <property type="term" value="F:iron ion binding"/>
    <property type="evidence" value="ECO:0007669"/>
    <property type="project" value="InterPro"/>
</dbReference>
<dbReference type="AlphaFoldDB" id="A0AA38R988"/>
<comment type="catalytic activity">
    <reaction evidence="1">
        <text>(9Z,12Z)-octadecadienoate + O2 = (8R,9Z,12Z)-8-hydroperoxyoctadeca-9,12-dienoate</text>
        <dbReference type="Rhea" id="RHEA:25395"/>
        <dbReference type="ChEBI" id="CHEBI:15379"/>
        <dbReference type="ChEBI" id="CHEBI:30245"/>
        <dbReference type="ChEBI" id="CHEBI:58659"/>
        <dbReference type="EC" id="1.13.11.60"/>
    </reaction>
</comment>
<dbReference type="Pfam" id="PF00067">
    <property type="entry name" value="p450"/>
    <property type="match status" value="1"/>
</dbReference>
<dbReference type="PANTHER" id="PTHR11903">
    <property type="entry name" value="PROSTAGLANDIN G/H SYNTHASE"/>
    <property type="match status" value="1"/>
</dbReference>
<evidence type="ECO:0000313" key="13">
    <source>
        <dbReference type="EMBL" id="KAJ9139364.1"/>
    </source>
</evidence>
<evidence type="ECO:0000313" key="14">
    <source>
        <dbReference type="Proteomes" id="UP001174694"/>
    </source>
</evidence>
<dbReference type="Proteomes" id="UP001174694">
    <property type="component" value="Unassembled WGS sequence"/>
</dbReference>
<dbReference type="PRINTS" id="PR00457">
    <property type="entry name" value="ANPEROXIDASE"/>
</dbReference>
<dbReference type="PROSITE" id="PS00086">
    <property type="entry name" value="CYTOCHROME_P450"/>
    <property type="match status" value="1"/>
</dbReference>
<comment type="caution">
    <text evidence="13">The sequence shown here is derived from an EMBL/GenBank/DDBJ whole genome shotgun (WGS) entry which is preliminary data.</text>
</comment>
<comment type="subunit">
    <text evidence="2">Homotetramer.</text>
</comment>
<evidence type="ECO:0000256" key="5">
    <source>
        <dbReference type="ARBA" id="ARBA00022617"/>
    </source>
</evidence>
<keyword evidence="14" id="KW-1185">Reference proteome</keyword>
<dbReference type="PROSITE" id="PS50292">
    <property type="entry name" value="PEROXIDASE_3"/>
    <property type="match status" value="1"/>
</dbReference>
<dbReference type="Pfam" id="PF03098">
    <property type="entry name" value="An_peroxidase"/>
    <property type="match status" value="3"/>
</dbReference>
<dbReference type="SUPFAM" id="SSF48113">
    <property type="entry name" value="Heme-dependent peroxidases"/>
    <property type="match status" value="1"/>
</dbReference>
<dbReference type="GO" id="GO:0006979">
    <property type="term" value="P:response to oxidative stress"/>
    <property type="evidence" value="ECO:0007669"/>
    <property type="project" value="InterPro"/>
</dbReference>
<dbReference type="SUPFAM" id="SSF48264">
    <property type="entry name" value="Cytochrome P450"/>
    <property type="match status" value="1"/>
</dbReference>
<name>A0AA38R988_9PEZI</name>
<evidence type="ECO:0000256" key="12">
    <source>
        <dbReference type="SAM" id="MobiDB-lite"/>
    </source>
</evidence>
<dbReference type="EMBL" id="JANBVO010000026">
    <property type="protein sequence ID" value="KAJ9139364.1"/>
    <property type="molecule type" value="Genomic_DNA"/>
</dbReference>
<dbReference type="GO" id="GO:0004601">
    <property type="term" value="F:peroxidase activity"/>
    <property type="evidence" value="ECO:0007669"/>
    <property type="project" value="UniProtKB-KW"/>
</dbReference>
<dbReference type="InterPro" id="IPR050783">
    <property type="entry name" value="Oxylipin_biosynth_metab"/>
</dbReference>
<evidence type="ECO:0000256" key="9">
    <source>
        <dbReference type="ARBA" id="ARBA00023004"/>
    </source>
</evidence>
<sequence length="1152" mass="127524">MPGKDQTTNGAAGGSSKELVPRKKTNPSRFSKLSALVRAVRACFTPPAQYPYQPGNDDQTPQTGLIQDIQKLGFEDYNSLLQFLNAATTGINNDNTLLQEGLIRVLAKLPPTSKEGKELADGFIGQLWGTLDHPPISSLGGQYKYREADGSFNNIHMPQLGAANTPYARTAQPMVFQSPDLPDPGQIFDVLLARGGDFKGHPNGISSMLFYMATLIIHDIFQTSSDDFNINQTSSYLDLSPLYGRNDEEQKAMRTFRNGLLKPDCFSSKRILGFPPGCGVFLIMFNRFHNYVVSQLAIINEAGRFNKPRADDPESKWVKYDNDLFQTGRLITCGLYVNIVLQDYVRTILSLNRTDSTWALDPRTKEGKNIFSKGVPEGVGNQVSAEFNLIYRWHSTISPRDEKWTIDEFKRLLPGKDPATASMPEVLGALRKFETTLSSEPQERPFAGLDRLADGTLDDDGLAMILKESVEDLAGSFGPNRVPTCMKSIEMLGIIQARYWNLATLNELRQFFGLTKHNTFEDINPDPEVVKRLKQFYDSPDSVELYPGLLVEKTKPPMTPGSGLCVNYTTSWAILSDATALVRGDRFYTIDYTPKNITNWGYNEVNYDTTVDGGHVMSKLIFRAFPKHFVNNSIYAHFPFVVPSENKKIHDALGTAVKYSWQAPRRHVDLVLIKSSKACRQILDNQNDFKVVWGDAIVYSTIHEGASSSPGKNFCLAGDGPANSKNREDVMNALYPPAWHDEIQSFYAAITTHLLEKYAFPVPPASGSGCTRTYEADIVRDVIGLANTHFMAALFDLPLKTAANPHSIYSEQQLFAVLVVTFSAVFFDADIANSFKLRNAARDFTQQLGSLVRLKAEAAVAGEVVDGVVDALKSVVNGSSGHRLDQSAWPTLRAFGDHMIRRVVEKTGSVDAAVWGTIMPTSSAGVANQTQNLSQALEYYLGDGKEHLSELYRLAHEGTKEAEEVLMKYMLEGCRLRATVAVYRDVVADQTITDYSPSVPDPGDPSQLTPLLNPDAASSTRTLALPTGTRVLVDLIAANHDAAAFPDPELVRLDRPLESYMQFGWGPHECLGRQASRVGLTALFRTIVGKRNLRVAPGGRGTVKSFPIAPWGGQVGESRSVDMGWTGLRTYMTADQSSYWPLPSTWRVRWDD</sequence>
<dbReference type="GO" id="GO:0004497">
    <property type="term" value="F:monooxygenase activity"/>
    <property type="evidence" value="ECO:0007669"/>
    <property type="project" value="InterPro"/>
</dbReference>
<dbReference type="Gene3D" id="1.10.630.10">
    <property type="entry name" value="Cytochrome P450"/>
    <property type="match status" value="1"/>
</dbReference>
<keyword evidence="9 11" id="KW-0408">Iron</keyword>
<feature type="binding site" description="axial binding residue" evidence="11">
    <location>
        <position position="394"/>
    </location>
    <ligand>
        <name>heme b</name>
        <dbReference type="ChEBI" id="CHEBI:60344"/>
    </ligand>
    <ligandPart>
        <name>Fe</name>
        <dbReference type="ChEBI" id="CHEBI:18248"/>
    </ligandPart>
</feature>
<protein>
    <recommendedName>
        <fullName evidence="3">linoleate 8R-lipoxygenase</fullName>
        <ecNumber evidence="3">1.13.11.60</ecNumber>
    </recommendedName>
</protein>
<dbReference type="InterPro" id="IPR037120">
    <property type="entry name" value="Haem_peroxidase_sf_animal"/>
</dbReference>